<name>A0A371FJZ0_MUCPR</name>
<gene>
    <name evidence="1" type="ORF">CR513_41079</name>
</gene>
<keyword evidence="2" id="KW-1185">Reference proteome</keyword>
<organism evidence="1 2">
    <name type="scientific">Mucuna pruriens</name>
    <name type="common">Velvet bean</name>
    <name type="synonym">Dolichos pruriens</name>
    <dbReference type="NCBI Taxonomy" id="157652"/>
    <lineage>
        <taxon>Eukaryota</taxon>
        <taxon>Viridiplantae</taxon>
        <taxon>Streptophyta</taxon>
        <taxon>Embryophyta</taxon>
        <taxon>Tracheophyta</taxon>
        <taxon>Spermatophyta</taxon>
        <taxon>Magnoliopsida</taxon>
        <taxon>eudicotyledons</taxon>
        <taxon>Gunneridae</taxon>
        <taxon>Pentapetalae</taxon>
        <taxon>rosids</taxon>
        <taxon>fabids</taxon>
        <taxon>Fabales</taxon>
        <taxon>Fabaceae</taxon>
        <taxon>Papilionoideae</taxon>
        <taxon>50 kb inversion clade</taxon>
        <taxon>NPAAA clade</taxon>
        <taxon>indigoferoid/millettioid clade</taxon>
        <taxon>Phaseoleae</taxon>
        <taxon>Mucuna</taxon>
    </lineage>
</organism>
<reference evidence="1" key="1">
    <citation type="submission" date="2018-05" db="EMBL/GenBank/DDBJ databases">
        <title>Draft genome of Mucuna pruriens seed.</title>
        <authorList>
            <person name="Nnadi N.E."/>
            <person name="Vos R."/>
            <person name="Hasami M.H."/>
            <person name="Devisetty U.K."/>
            <person name="Aguiy J.C."/>
        </authorList>
    </citation>
    <scope>NUCLEOTIDE SEQUENCE [LARGE SCALE GENOMIC DNA]</scope>
    <source>
        <strain evidence="1">JCA_2017</strain>
    </source>
</reference>
<proteinExistence type="predicted"/>
<accession>A0A371FJZ0</accession>
<feature type="non-terminal residue" evidence="1">
    <location>
        <position position="96"/>
    </location>
</feature>
<dbReference type="EMBL" id="QJKJ01008808">
    <property type="protein sequence ID" value="RDX78627.1"/>
    <property type="molecule type" value="Genomic_DNA"/>
</dbReference>
<feature type="non-terminal residue" evidence="1">
    <location>
        <position position="1"/>
    </location>
</feature>
<comment type="caution">
    <text evidence="1">The sequence shown here is derived from an EMBL/GenBank/DDBJ whole genome shotgun (WGS) entry which is preliminary data.</text>
</comment>
<sequence length="96" mass="11015">VGRVSITQKFSAHNYLSIWGWTSKCTSISLSPSPQKWDRATIVAYVKARKRIRSGICALIAKKLTSYHQIRVKIKKIYPNQHFTLHDECSCHILNS</sequence>
<protein>
    <submittedName>
        <fullName evidence="1">Uncharacterized protein</fullName>
    </submittedName>
</protein>
<dbReference type="AlphaFoldDB" id="A0A371FJZ0"/>
<dbReference type="Proteomes" id="UP000257109">
    <property type="component" value="Unassembled WGS sequence"/>
</dbReference>
<evidence type="ECO:0000313" key="2">
    <source>
        <dbReference type="Proteomes" id="UP000257109"/>
    </source>
</evidence>
<evidence type="ECO:0000313" key="1">
    <source>
        <dbReference type="EMBL" id="RDX78627.1"/>
    </source>
</evidence>